<keyword evidence="2" id="KW-0812">Transmembrane</keyword>
<dbReference type="PROSITE" id="PS01186">
    <property type="entry name" value="EGF_2"/>
    <property type="match status" value="1"/>
</dbReference>
<protein>
    <recommendedName>
        <fullName evidence="3">EGF-like domain-containing protein</fullName>
    </recommendedName>
</protein>
<dbReference type="EMBL" id="CAJZBQ010000040">
    <property type="protein sequence ID" value="CAG9326276.1"/>
    <property type="molecule type" value="Genomic_DNA"/>
</dbReference>
<feature type="transmembrane region" description="Helical" evidence="2">
    <location>
        <begin position="194"/>
        <end position="216"/>
    </location>
</feature>
<feature type="disulfide bond" evidence="1">
    <location>
        <begin position="154"/>
        <end position="164"/>
    </location>
</feature>
<keyword evidence="2" id="KW-1133">Transmembrane helix</keyword>
<sequence length="265" mass="29228">MIYFLLVSIVSAETNPEAIIIEPLPRADSQPALIGHPPCGSSTKGKSHLLSDPGSLNPISWVVRTPSQAGNCTLRLSHGTDYSIYETLIPIDNSADASGYFPCGRQAKTEFKIVPFPTKIICDLCTLQWIWETEKGIHYQCIDVEIASNAQSPCSGKCLNGGVCVDKECQCVQGFSGQFCQNTKTGEGEGVNHLGIFTVFVVLLLLAGALGLVVYWQVHHSQIPRSEELFLKRHMGWCMRGRNEDLERIDRQGTVISEERYKANV</sequence>
<keyword evidence="1" id="KW-0245">EGF-like domain</keyword>
<keyword evidence="2" id="KW-0472">Membrane</keyword>
<name>A0AAU9JDW5_9CILI</name>
<feature type="disulfide bond" evidence="1">
    <location>
        <begin position="171"/>
        <end position="180"/>
    </location>
</feature>
<keyword evidence="1" id="KW-1015">Disulfide bond</keyword>
<keyword evidence="5" id="KW-1185">Reference proteome</keyword>
<accession>A0AAU9JDW5</accession>
<dbReference type="Proteomes" id="UP001162131">
    <property type="component" value="Unassembled WGS sequence"/>
</dbReference>
<feature type="domain" description="EGF-like" evidence="3">
    <location>
        <begin position="150"/>
        <end position="181"/>
    </location>
</feature>
<dbReference type="InterPro" id="IPR000742">
    <property type="entry name" value="EGF"/>
</dbReference>
<evidence type="ECO:0000259" key="3">
    <source>
        <dbReference type="PROSITE" id="PS50026"/>
    </source>
</evidence>
<dbReference type="PROSITE" id="PS00022">
    <property type="entry name" value="EGF_1"/>
    <property type="match status" value="1"/>
</dbReference>
<dbReference type="CDD" id="cd00054">
    <property type="entry name" value="EGF_CA"/>
    <property type="match status" value="1"/>
</dbReference>
<organism evidence="4 5">
    <name type="scientific">Blepharisma stoltei</name>
    <dbReference type="NCBI Taxonomy" id="1481888"/>
    <lineage>
        <taxon>Eukaryota</taxon>
        <taxon>Sar</taxon>
        <taxon>Alveolata</taxon>
        <taxon>Ciliophora</taxon>
        <taxon>Postciliodesmatophora</taxon>
        <taxon>Heterotrichea</taxon>
        <taxon>Heterotrichida</taxon>
        <taxon>Blepharismidae</taxon>
        <taxon>Blepharisma</taxon>
    </lineage>
</organism>
<dbReference type="SUPFAM" id="SSF57196">
    <property type="entry name" value="EGF/Laminin"/>
    <property type="match status" value="1"/>
</dbReference>
<dbReference type="AlphaFoldDB" id="A0AAU9JDW5"/>
<evidence type="ECO:0000313" key="4">
    <source>
        <dbReference type="EMBL" id="CAG9326276.1"/>
    </source>
</evidence>
<dbReference type="Gene3D" id="2.60.120.260">
    <property type="entry name" value="Galactose-binding domain-like"/>
    <property type="match status" value="1"/>
</dbReference>
<evidence type="ECO:0000256" key="2">
    <source>
        <dbReference type="SAM" id="Phobius"/>
    </source>
</evidence>
<evidence type="ECO:0000256" key="1">
    <source>
        <dbReference type="PROSITE-ProRule" id="PRU00076"/>
    </source>
</evidence>
<reference evidence="4" key="1">
    <citation type="submission" date="2021-09" db="EMBL/GenBank/DDBJ databases">
        <authorList>
            <consortium name="AG Swart"/>
            <person name="Singh M."/>
            <person name="Singh A."/>
            <person name="Seah K."/>
            <person name="Emmerich C."/>
        </authorList>
    </citation>
    <scope>NUCLEOTIDE SEQUENCE</scope>
    <source>
        <strain evidence="4">ATCC30299</strain>
    </source>
</reference>
<dbReference type="PROSITE" id="PS50026">
    <property type="entry name" value="EGF_3"/>
    <property type="match status" value="1"/>
</dbReference>
<comment type="caution">
    <text evidence="1">Lacks conserved residue(s) required for the propagation of feature annotation.</text>
</comment>
<proteinExistence type="predicted"/>
<evidence type="ECO:0000313" key="5">
    <source>
        <dbReference type="Proteomes" id="UP001162131"/>
    </source>
</evidence>
<comment type="caution">
    <text evidence="4">The sequence shown here is derived from an EMBL/GenBank/DDBJ whole genome shotgun (WGS) entry which is preliminary data.</text>
</comment>
<gene>
    <name evidence="4" type="ORF">BSTOLATCC_MIC40705</name>
</gene>